<feature type="domain" description="Histidine kinase" evidence="8">
    <location>
        <begin position="208"/>
        <end position="411"/>
    </location>
</feature>
<dbReference type="CDD" id="cd00075">
    <property type="entry name" value="HATPase"/>
    <property type="match status" value="1"/>
</dbReference>
<dbReference type="AlphaFoldDB" id="A0A4V0ZG50"/>
<evidence type="ECO:0000256" key="6">
    <source>
        <dbReference type="ARBA" id="ARBA00022840"/>
    </source>
</evidence>
<reference evidence="9 10" key="1">
    <citation type="submission" date="2018-12" db="EMBL/GenBank/DDBJ databases">
        <title>Complete genome of Litorilituus sediminis.</title>
        <authorList>
            <person name="Liu A."/>
            <person name="Rong J."/>
        </authorList>
    </citation>
    <scope>NUCLEOTIDE SEQUENCE [LARGE SCALE GENOMIC DNA]</scope>
    <source>
        <strain evidence="9 10">JCM 17549</strain>
    </source>
</reference>
<dbReference type="PANTHER" id="PTHR44936">
    <property type="entry name" value="SENSOR PROTEIN CREC"/>
    <property type="match status" value="1"/>
</dbReference>
<dbReference type="InterPro" id="IPR050980">
    <property type="entry name" value="2C_sensor_his_kinase"/>
</dbReference>
<feature type="transmembrane region" description="Helical" evidence="7">
    <location>
        <begin position="107"/>
        <end position="140"/>
    </location>
</feature>
<accession>A0A4V0ZG50</accession>
<dbReference type="PROSITE" id="PS50109">
    <property type="entry name" value="HIS_KIN"/>
    <property type="match status" value="1"/>
</dbReference>
<keyword evidence="5 9" id="KW-0418">Kinase</keyword>
<dbReference type="GO" id="GO:0005886">
    <property type="term" value="C:plasma membrane"/>
    <property type="evidence" value="ECO:0007669"/>
    <property type="project" value="TreeGrafter"/>
</dbReference>
<keyword evidence="7" id="KW-0812">Transmembrane</keyword>
<dbReference type="SMART" id="SM00387">
    <property type="entry name" value="HATPase_c"/>
    <property type="match status" value="1"/>
</dbReference>
<dbReference type="RefSeq" id="WP_130601864.1">
    <property type="nucleotide sequence ID" value="NZ_CP034759.1"/>
</dbReference>
<dbReference type="InterPro" id="IPR003594">
    <property type="entry name" value="HATPase_dom"/>
</dbReference>
<sequence>MPKFIKRASQIQAIIALRSIAITIQLLLIFFVNLVLHYQLPWTPLFSVIGLEVLFTLGSSFYYRKHHPSDDKNSQTAILIQICADIIFLSLLLFFSGGATNAFVSLLLIPIAIAAVTLTPILLAIVASLAIFSYSALLWFLPMSVMHGNMEGHFIGMGINFLFSTLVVALVVGKMARSINQQELAIAAYRENLLKQEQVTALGVASAQVTHQLATPIATVQLLADELAEDFPNNPVIDDMQEQLTRCRESLADFRAMVFSIKEQTIKPISCQQLLDDIKDNISVNYPDIELELIARHQDNNSINADAALLPAILNLINNAIRASKANNSLRLSIESQIIGENWQLSIRDYGLGFTLKKLAELGVKPVASEQGLGMAVFLSHASLERLGGKLALTNHQDGGALVTLSLPASQA</sequence>
<dbReference type="InterPro" id="IPR036890">
    <property type="entry name" value="HATPase_C_sf"/>
</dbReference>
<dbReference type="OrthoDB" id="9785252at2"/>
<feature type="transmembrane region" description="Helical" evidence="7">
    <location>
        <begin position="152"/>
        <end position="172"/>
    </location>
</feature>
<keyword evidence="6" id="KW-0067">ATP-binding</keyword>
<comment type="catalytic activity">
    <reaction evidence="1">
        <text>ATP + protein L-histidine = ADP + protein N-phospho-L-histidine.</text>
        <dbReference type="EC" id="2.7.13.3"/>
    </reaction>
</comment>
<evidence type="ECO:0000256" key="3">
    <source>
        <dbReference type="ARBA" id="ARBA00022679"/>
    </source>
</evidence>
<dbReference type="KEGG" id="lsd:EMK97_10295"/>
<keyword evidence="10" id="KW-1185">Reference proteome</keyword>
<evidence type="ECO:0000313" key="9">
    <source>
        <dbReference type="EMBL" id="QBG36070.1"/>
    </source>
</evidence>
<evidence type="ECO:0000256" key="4">
    <source>
        <dbReference type="ARBA" id="ARBA00022741"/>
    </source>
</evidence>
<evidence type="ECO:0000256" key="2">
    <source>
        <dbReference type="ARBA" id="ARBA00012438"/>
    </source>
</evidence>
<keyword evidence="7" id="KW-1133">Transmembrane helix</keyword>
<dbReference type="Gene3D" id="3.30.565.10">
    <property type="entry name" value="Histidine kinase-like ATPase, C-terminal domain"/>
    <property type="match status" value="1"/>
</dbReference>
<evidence type="ECO:0000313" key="10">
    <source>
        <dbReference type="Proteomes" id="UP000290244"/>
    </source>
</evidence>
<keyword evidence="4" id="KW-0547">Nucleotide-binding</keyword>
<evidence type="ECO:0000256" key="7">
    <source>
        <dbReference type="SAM" id="Phobius"/>
    </source>
</evidence>
<feature type="transmembrane region" description="Helical" evidence="7">
    <location>
        <begin position="42"/>
        <end position="63"/>
    </location>
</feature>
<dbReference type="SUPFAM" id="SSF55874">
    <property type="entry name" value="ATPase domain of HSP90 chaperone/DNA topoisomerase II/histidine kinase"/>
    <property type="match status" value="1"/>
</dbReference>
<evidence type="ECO:0000256" key="1">
    <source>
        <dbReference type="ARBA" id="ARBA00000085"/>
    </source>
</evidence>
<gene>
    <name evidence="9" type="ORF">EMK97_10295</name>
</gene>
<dbReference type="Pfam" id="PF25323">
    <property type="entry name" value="6TM_PilS"/>
    <property type="match status" value="1"/>
</dbReference>
<proteinExistence type="predicted"/>
<dbReference type="InterPro" id="IPR005467">
    <property type="entry name" value="His_kinase_dom"/>
</dbReference>
<dbReference type="GO" id="GO:0005524">
    <property type="term" value="F:ATP binding"/>
    <property type="evidence" value="ECO:0007669"/>
    <property type="project" value="UniProtKB-KW"/>
</dbReference>
<keyword evidence="3" id="KW-0808">Transferase</keyword>
<dbReference type="Pfam" id="PF02518">
    <property type="entry name" value="HATPase_c"/>
    <property type="match status" value="1"/>
</dbReference>
<dbReference type="PANTHER" id="PTHR44936:SF10">
    <property type="entry name" value="SENSOR PROTEIN RSTB"/>
    <property type="match status" value="1"/>
</dbReference>
<protein>
    <recommendedName>
        <fullName evidence="2">histidine kinase</fullName>
        <ecNumber evidence="2">2.7.13.3</ecNumber>
    </recommendedName>
</protein>
<dbReference type="Proteomes" id="UP000290244">
    <property type="component" value="Chromosome"/>
</dbReference>
<organism evidence="9 10">
    <name type="scientific">Litorilituus sediminis</name>
    <dbReference type="NCBI Taxonomy" id="718192"/>
    <lineage>
        <taxon>Bacteria</taxon>
        <taxon>Pseudomonadati</taxon>
        <taxon>Pseudomonadota</taxon>
        <taxon>Gammaproteobacteria</taxon>
        <taxon>Alteromonadales</taxon>
        <taxon>Colwelliaceae</taxon>
        <taxon>Litorilituus</taxon>
    </lineage>
</organism>
<keyword evidence="7" id="KW-0472">Membrane</keyword>
<dbReference type="GO" id="GO:0000155">
    <property type="term" value="F:phosphorelay sensor kinase activity"/>
    <property type="evidence" value="ECO:0007669"/>
    <property type="project" value="TreeGrafter"/>
</dbReference>
<evidence type="ECO:0000259" key="8">
    <source>
        <dbReference type="PROSITE" id="PS50109"/>
    </source>
</evidence>
<name>A0A4V0ZG50_9GAMM</name>
<feature type="transmembrane region" description="Helical" evidence="7">
    <location>
        <begin position="12"/>
        <end position="36"/>
    </location>
</feature>
<dbReference type="EMBL" id="CP034759">
    <property type="protein sequence ID" value="QBG36070.1"/>
    <property type="molecule type" value="Genomic_DNA"/>
</dbReference>
<evidence type="ECO:0000256" key="5">
    <source>
        <dbReference type="ARBA" id="ARBA00022777"/>
    </source>
</evidence>
<dbReference type="Gene3D" id="1.10.287.130">
    <property type="match status" value="1"/>
</dbReference>
<dbReference type="EC" id="2.7.13.3" evidence="2"/>